<evidence type="ECO:0000313" key="4">
    <source>
        <dbReference type="Proteomes" id="UP000057181"/>
    </source>
</evidence>
<dbReference type="KEGG" id="kfv:AS188_14720"/>
<dbReference type="EMBL" id="CP013254">
    <property type="protein sequence ID" value="ALU40789.1"/>
    <property type="molecule type" value="Genomic_DNA"/>
</dbReference>
<proteinExistence type="predicted"/>
<dbReference type="EMBL" id="BJZR01000002">
    <property type="protein sequence ID" value="GEO90810.1"/>
    <property type="molecule type" value="Genomic_DNA"/>
</dbReference>
<keyword evidence="5" id="KW-1185">Reference proteome</keyword>
<dbReference type="OrthoDB" id="4882459at2"/>
<accession>A0A0U3HCW0</accession>
<feature type="region of interest" description="Disordered" evidence="1">
    <location>
        <begin position="1"/>
        <end position="20"/>
    </location>
</feature>
<reference evidence="3 5" key="2">
    <citation type="submission" date="2019-07" db="EMBL/GenBank/DDBJ databases">
        <title>Whole genome shotgun sequence of Kocuria flava NBRC 107626.</title>
        <authorList>
            <person name="Hosoyama A."/>
            <person name="Uohara A."/>
            <person name="Ohji S."/>
            <person name="Ichikawa N."/>
        </authorList>
    </citation>
    <scope>NUCLEOTIDE SEQUENCE [LARGE SCALE GENOMIC DNA]</scope>
    <source>
        <strain evidence="3 5">NBRC 107626</strain>
    </source>
</reference>
<dbReference type="NCBIfam" id="TIGR03816">
    <property type="entry name" value="tadE_like_DECH"/>
    <property type="match status" value="1"/>
</dbReference>
<evidence type="ECO:0000313" key="5">
    <source>
        <dbReference type="Proteomes" id="UP000321155"/>
    </source>
</evidence>
<sequence>MADPRPGRRAGRGRGRHDRGSGTVHVLGLTAVLAVLLLAVLLLAQAGAAAHRAGRAADLAALAAADTARGLAPGDPCGTAQRVARQNGAELVLCRLVEPERVVVDVRTTVALRGPAAALGPATGLARAGPPEHLP</sequence>
<dbReference type="STRING" id="446860.AS188_14720"/>
<organism evidence="2 4">
    <name type="scientific">Kocuria flava</name>
    <dbReference type="NCBI Taxonomy" id="446860"/>
    <lineage>
        <taxon>Bacteria</taxon>
        <taxon>Bacillati</taxon>
        <taxon>Actinomycetota</taxon>
        <taxon>Actinomycetes</taxon>
        <taxon>Micrococcales</taxon>
        <taxon>Micrococcaceae</taxon>
        <taxon>Kocuria</taxon>
    </lineage>
</organism>
<dbReference type="Proteomes" id="UP000321155">
    <property type="component" value="Unassembled WGS sequence"/>
</dbReference>
<dbReference type="AlphaFoldDB" id="A0A0U3HCW0"/>
<dbReference type="Proteomes" id="UP000057181">
    <property type="component" value="Chromosome"/>
</dbReference>
<feature type="compositionally biased region" description="Basic residues" evidence="1">
    <location>
        <begin position="7"/>
        <end position="17"/>
    </location>
</feature>
<evidence type="ECO:0000313" key="3">
    <source>
        <dbReference type="EMBL" id="GEO90810.1"/>
    </source>
</evidence>
<dbReference type="InterPro" id="IPR021202">
    <property type="entry name" value="Rv3654c-like"/>
</dbReference>
<protein>
    <recommendedName>
        <fullName evidence="6">Flp pilus-assembly TadG-like N-terminal domain-containing protein</fullName>
    </recommendedName>
</protein>
<reference evidence="2 4" key="1">
    <citation type="submission" date="2015-11" db="EMBL/GenBank/DDBJ databases">
        <title>Complete Genome Sequence of Kocuria flava strain HO-9041.</title>
        <authorList>
            <person name="Zhou M."/>
            <person name="Dai J."/>
        </authorList>
    </citation>
    <scope>NUCLEOTIDE SEQUENCE [LARGE SCALE GENOMIC DNA]</scope>
    <source>
        <strain evidence="2 4">HO-9041</strain>
    </source>
</reference>
<evidence type="ECO:0000256" key="1">
    <source>
        <dbReference type="SAM" id="MobiDB-lite"/>
    </source>
</evidence>
<gene>
    <name evidence="2" type="ORF">AS188_14720</name>
    <name evidence="3" type="ORF">KFL01_01160</name>
</gene>
<name>A0A0U3HCW0_9MICC</name>
<evidence type="ECO:0008006" key="6">
    <source>
        <dbReference type="Google" id="ProtNLM"/>
    </source>
</evidence>
<dbReference type="RefSeq" id="WP_058859470.1">
    <property type="nucleotide sequence ID" value="NZ_BJZR01000002.1"/>
</dbReference>
<evidence type="ECO:0000313" key="2">
    <source>
        <dbReference type="EMBL" id="ALU40789.1"/>
    </source>
</evidence>